<evidence type="ECO:0000313" key="2">
    <source>
        <dbReference type="Proteomes" id="UP000192074"/>
    </source>
</evidence>
<evidence type="ECO:0000313" key="1">
    <source>
        <dbReference type="EMBL" id="CVI14503.1"/>
    </source>
</evidence>
<dbReference type="Proteomes" id="UP000192074">
    <property type="component" value="Unassembled WGS sequence"/>
</dbReference>
<organism evidence="1 2">
    <name type="scientific">Agrobacterium tumefaciens str. B6</name>
    <dbReference type="NCBI Taxonomy" id="1183423"/>
    <lineage>
        <taxon>Bacteria</taxon>
        <taxon>Pseudomonadati</taxon>
        <taxon>Pseudomonadota</taxon>
        <taxon>Alphaproteobacteria</taxon>
        <taxon>Hyphomicrobiales</taxon>
        <taxon>Rhizobiaceae</taxon>
        <taxon>Rhizobium/Agrobacterium group</taxon>
        <taxon>Agrobacterium</taxon>
        <taxon>Agrobacterium tumefaciens complex</taxon>
    </lineage>
</organism>
<reference evidence="1 2" key="1">
    <citation type="submission" date="2016-01" db="EMBL/GenBank/DDBJ databases">
        <authorList>
            <person name="Regsiter A."/>
            <person name="william w."/>
        </authorList>
    </citation>
    <scope>NUCLEOTIDE SEQUENCE [LARGE SCALE GENOMIC DNA]</scope>
    <source>
        <strain evidence="1 2">B6</strain>
    </source>
</reference>
<proteinExistence type="predicted"/>
<sequence>MPQEFSKCQAVKATNIQTQIAIMAKVELFPGRFCNAYLIVAIRDSDSEINSGELACKAV</sequence>
<dbReference type="AlphaFoldDB" id="A0A822UX92"/>
<dbReference type="EMBL" id="FCNL01000006">
    <property type="protein sequence ID" value="CVI14503.1"/>
    <property type="molecule type" value="Genomic_DNA"/>
</dbReference>
<gene>
    <name evidence="1" type="ORF">AGR4A_Cc140013</name>
</gene>
<protein>
    <submittedName>
        <fullName evidence="1">Uncharacterized protein</fullName>
    </submittedName>
</protein>
<accession>A0A822UX92</accession>
<name>A0A822UX92_AGRTU</name>
<comment type="caution">
    <text evidence="1">The sequence shown here is derived from an EMBL/GenBank/DDBJ whole genome shotgun (WGS) entry which is preliminary data.</text>
</comment>